<feature type="signal peptide" evidence="2">
    <location>
        <begin position="1"/>
        <end position="20"/>
    </location>
</feature>
<dbReference type="InterPro" id="IPR001087">
    <property type="entry name" value="GDSL"/>
</dbReference>
<dbReference type="AlphaFoldDB" id="A0A9P6C3T0"/>
<dbReference type="EMBL" id="MU151193">
    <property type="protein sequence ID" value="KAF9447593.1"/>
    <property type="molecule type" value="Genomic_DNA"/>
</dbReference>
<name>A0A9P6C3T0_9AGAR</name>
<reference evidence="3" key="1">
    <citation type="submission" date="2020-11" db="EMBL/GenBank/DDBJ databases">
        <authorList>
            <consortium name="DOE Joint Genome Institute"/>
            <person name="Ahrendt S."/>
            <person name="Riley R."/>
            <person name="Andreopoulos W."/>
            <person name="Labutti K."/>
            <person name="Pangilinan J."/>
            <person name="Ruiz-Duenas F.J."/>
            <person name="Barrasa J.M."/>
            <person name="Sanchez-Garcia M."/>
            <person name="Camarero S."/>
            <person name="Miyauchi S."/>
            <person name="Serrano A."/>
            <person name="Linde D."/>
            <person name="Babiker R."/>
            <person name="Drula E."/>
            <person name="Ayuso-Fernandez I."/>
            <person name="Pacheco R."/>
            <person name="Padilla G."/>
            <person name="Ferreira P."/>
            <person name="Barriuso J."/>
            <person name="Kellner H."/>
            <person name="Castanera R."/>
            <person name="Alfaro M."/>
            <person name="Ramirez L."/>
            <person name="Pisabarro A.G."/>
            <person name="Kuo A."/>
            <person name="Tritt A."/>
            <person name="Lipzen A."/>
            <person name="He G."/>
            <person name="Yan M."/>
            <person name="Ng V."/>
            <person name="Cullen D."/>
            <person name="Martin F."/>
            <person name="Rosso M.-N."/>
            <person name="Henrissat B."/>
            <person name="Hibbett D."/>
            <person name="Martinez A.T."/>
            <person name="Grigoriev I.V."/>
        </authorList>
    </citation>
    <scope>NUCLEOTIDE SEQUENCE</scope>
    <source>
        <strain evidence="3">MF-IS2</strain>
    </source>
</reference>
<dbReference type="InterPro" id="IPR036514">
    <property type="entry name" value="SGNH_hydro_sf"/>
</dbReference>
<organism evidence="3 4">
    <name type="scientific">Macrolepiota fuliginosa MF-IS2</name>
    <dbReference type="NCBI Taxonomy" id="1400762"/>
    <lineage>
        <taxon>Eukaryota</taxon>
        <taxon>Fungi</taxon>
        <taxon>Dikarya</taxon>
        <taxon>Basidiomycota</taxon>
        <taxon>Agaricomycotina</taxon>
        <taxon>Agaricomycetes</taxon>
        <taxon>Agaricomycetidae</taxon>
        <taxon>Agaricales</taxon>
        <taxon>Agaricineae</taxon>
        <taxon>Agaricaceae</taxon>
        <taxon>Macrolepiota</taxon>
    </lineage>
</organism>
<gene>
    <name evidence="3" type="ORF">P691DRAFT_671186</name>
</gene>
<keyword evidence="4" id="KW-1185">Reference proteome</keyword>
<dbReference type="Gene3D" id="3.40.50.1110">
    <property type="entry name" value="SGNH hydrolase"/>
    <property type="match status" value="1"/>
</dbReference>
<keyword evidence="1" id="KW-0378">Hydrolase</keyword>
<protein>
    <submittedName>
        <fullName evidence="3">Carbohydrate esterase family 16 protein</fullName>
    </submittedName>
</protein>
<sequence length="309" mass="34326">MKTLIPVSFILLVSLPWTSARLRWKNTRFFFAFGDSYTTDGYNISAGVNSPVPDFTSANGLNWAQFLGNAYNITNTQIFDLASGGATIDAALVPPFQPTVLSIVDQVQQFKSVLSQKPVNAIWDGSNSFFAFWIGINDVGNSAGWTNITRPEFYTTLMDRLTTQLDELYGLGARSFLFLTVPPTDRSPLVLQQGQQASTLMHTFIAQYNNELLLTLNKFQRRHQSTIQDMVLFDTQPVFNMLLDNADALGYVNITGWCTAYENGIGGFGLNTQVDGCAPVTSYFWLNSLHPLFTVHDILARAISTRLSA</sequence>
<dbReference type="CDD" id="cd01846">
    <property type="entry name" value="fatty_acyltransferase_like"/>
    <property type="match status" value="1"/>
</dbReference>
<evidence type="ECO:0000256" key="1">
    <source>
        <dbReference type="ARBA" id="ARBA00022801"/>
    </source>
</evidence>
<dbReference type="InterPro" id="IPR051058">
    <property type="entry name" value="GDSL_Est/Lipase"/>
</dbReference>
<dbReference type="OrthoDB" id="1600564at2759"/>
<comment type="caution">
    <text evidence="3">The sequence shown here is derived from an EMBL/GenBank/DDBJ whole genome shotgun (WGS) entry which is preliminary data.</text>
</comment>
<dbReference type="PANTHER" id="PTHR45648">
    <property type="entry name" value="GDSL LIPASE/ACYLHYDROLASE FAMILY PROTEIN (AFU_ORTHOLOGUE AFUA_4G14700)"/>
    <property type="match status" value="1"/>
</dbReference>
<dbReference type="Pfam" id="PF00657">
    <property type="entry name" value="Lipase_GDSL"/>
    <property type="match status" value="1"/>
</dbReference>
<accession>A0A9P6C3T0</accession>
<dbReference type="PANTHER" id="PTHR45648:SF85">
    <property type="entry name" value="A, PUTATIVE (AFU_ORTHOLOGUE AFUA_2G10760)-RELATED"/>
    <property type="match status" value="1"/>
</dbReference>
<dbReference type="GO" id="GO:0016788">
    <property type="term" value="F:hydrolase activity, acting on ester bonds"/>
    <property type="evidence" value="ECO:0007669"/>
    <property type="project" value="InterPro"/>
</dbReference>
<proteinExistence type="predicted"/>
<evidence type="ECO:0000256" key="2">
    <source>
        <dbReference type="SAM" id="SignalP"/>
    </source>
</evidence>
<dbReference type="Proteomes" id="UP000807342">
    <property type="component" value="Unassembled WGS sequence"/>
</dbReference>
<evidence type="ECO:0000313" key="4">
    <source>
        <dbReference type="Proteomes" id="UP000807342"/>
    </source>
</evidence>
<evidence type="ECO:0000313" key="3">
    <source>
        <dbReference type="EMBL" id="KAF9447593.1"/>
    </source>
</evidence>
<dbReference type="SUPFAM" id="SSF52266">
    <property type="entry name" value="SGNH hydrolase"/>
    <property type="match status" value="1"/>
</dbReference>
<feature type="chain" id="PRO_5040255725" evidence="2">
    <location>
        <begin position="21"/>
        <end position="309"/>
    </location>
</feature>
<keyword evidence="2" id="KW-0732">Signal</keyword>